<gene>
    <name evidence="1" type="ORF">MENTE1834_LOCUS39392</name>
</gene>
<dbReference type="Proteomes" id="UP001497535">
    <property type="component" value="Unassembled WGS sequence"/>
</dbReference>
<evidence type="ECO:0000313" key="2">
    <source>
        <dbReference type="Proteomes" id="UP001497535"/>
    </source>
</evidence>
<dbReference type="EMBL" id="CAVMJV010000088">
    <property type="protein sequence ID" value="CAK5091551.1"/>
    <property type="molecule type" value="Genomic_DNA"/>
</dbReference>
<protein>
    <submittedName>
        <fullName evidence="1">Uncharacterized protein</fullName>
    </submittedName>
</protein>
<sequence>MDECSSTTTTSFSLQNKPKTSIYRFDLNLNGRRLDASTNLIIFRAVQMRALLFFKNYLEQMEYKSRKRWIGKIYEKVVGESQEVKAALRVSLRQLKIAQILGDPISIARCYLYISLGLAQDGHFKKAITTVRGIWKENIISLHSEFLKNCTLGVWMTIKWIKTREKTFLS</sequence>
<evidence type="ECO:0000313" key="1">
    <source>
        <dbReference type="EMBL" id="CAK5091551.1"/>
    </source>
</evidence>
<keyword evidence="2" id="KW-1185">Reference proteome</keyword>
<comment type="caution">
    <text evidence="1">The sequence shown here is derived from an EMBL/GenBank/DDBJ whole genome shotgun (WGS) entry which is preliminary data.</text>
</comment>
<accession>A0ACB1AJ54</accession>
<name>A0ACB1AJ54_MELEN</name>
<reference evidence="1" key="1">
    <citation type="submission" date="2023-11" db="EMBL/GenBank/DDBJ databases">
        <authorList>
            <person name="Poullet M."/>
        </authorList>
    </citation>
    <scope>NUCLEOTIDE SEQUENCE</scope>
    <source>
        <strain evidence="1">E1834</strain>
    </source>
</reference>
<organism evidence="1 2">
    <name type="scientific">Meloidogyne enterolobii</name>
    <name type="common">Root-knot nematode worm</name>
    <name type="synonym">Meloidogyne mayaguensis</name>
    <dbReference type="NCBI Taxonomy" id="390850"/>
    <lineage>
        <taxon>Eukaryota</taxon>
        <taxon>Metazoa</taxon>
        <taxon>Ecdysozoa</taxon>
        <taxon>Nematoda</taxon>
        <taxon>Chromadorea</taxon>
        <taxon>Rhabditida</taxon>
        <taxon>Tylenchina</taxon>
        <taxon>Tylenchomorpha</taxon>
        <taxon>Tylenchoidea</taxon>
        <taxon>Meloidogynidae</taxon>
        <taxon>Meloidogyninae</taxon>
        <taxon>Meloidogyne</taxon>
    </lineage>
</organism>
<proteinExistence type="predicted"/>